<evidence type="ECO:0000313" key="3">
    <source>
        <dbReference type="EMBL" id="KRR17674.1"/>
    </source>
</evidence>
<evidence type="ECO:0000313" key="4">
    <source>
        <dbReference type="Proteomes" id="UP000052023"/>
    </source>
</evidence>
<dbReference type="SUPFAM" id="SSF56601">
    <property type="entry name" value="beta-lactamase/transpeptidase-like"/>
    <property type="match status" value="1"/>
</dbReference>
<dbReference type="Proteomes" id="UP000052023">
    <property type="component" value="Unassembled WGS sequence"/>
</dbReference>
<feature type="domain" description="Beta-lactamase-related" evidence="2">
    <location>
        <begin position="97"/>
        <end position="163"/>
    </location>
</feature>
<dbReference type="InterPro" id="IPR012338">
    <property type="entry name" value="Beta-lactam/transpept-like"/>
</dbReference>
<protein>
    <recommendedName>
        <fullName evidence="2">Beta-lactamase-related domain-containing protein</fullName>
    </recommendedName>
</protein>
<dbReference type="Pfam" id="PF00144">
    <property type="entry name" value="Beta-lactamase"/>
    <property type="match status" value="1"/>
</dbReference>
<dbReference type="InterPro" id="IPR001466">
    <property type="entry name" value="Beta-lactam-related"/>
</dbReference>
<reference evidence="3 4" key="1">
    <citation type="submission" date="2014-03" db="EMBL/GenBank/DDBJ databases">
        <title>Bradyrhizobium valentinum sp. nov., isolated from effective nodules of Lupinus mariae-josephae, a lupine endemic of basic-lime soils in Eastern Spain.</title>
        <authorList>
            <person name="Duran D."/>
            <person name="Rey L."/>
            <person name="Navarro A."/>
            <person name="Busquets A."/>
            <person name="Imperial J."/>
            <person name="Ruiz-Argueso T."/>
        </authorList>
    </citation>
    <scope>NUCLEOTIDE SEQUENCE [LARGE SCALE GENOMIC DNA]</scope>
    <source>
        <strain evidence="3 4">Ro19</strain>
    </source>
</reference>
<accession>A0A0R3MCT8</accession>
<feature type="region of interest" description="Disordered" evidence="1">
    <location>
        <begin position="185"/>
        <end position="206"/>
    </location>
</feature>
<comment type="caution">
    <text evidence="3">The sequence shown here is derived from an EMBL/GenBank/DDBJ whole genome shotgun (WGS) entry which is preliminary data.</text>
</comment>
<evidence type="ECO:0000256" key="1">
    <source>
        <dbReference type="SAM" id="MobiDB-lite"/>
    </source>
</evidence>
<evidence type="ECO:0000259" key="2">
    <source>
        <dbReference type="Pfam" id="PF00144"/>
    </source>
</evidence>
<proteinExistence type="predicted"/>
<dbReference type="EMBL" id="LLYA01000207">
    <property type="protein sequence ID" value="KRR17674.1"/>
    <property type="molecule type" value="Genomic_DNA"/>
</dbReference>
<organism evidence="3 4">
    <name type="scientific">Bradyrhizobium retamae</name>
    <dbReference type="NCBI Taxonomy" id="1300035"/>
    <lineage>
        <taxon>Bacteria</taxon>
        <taxon>Pseudomonadati</taxon>
        <taxon>Pseudomonadota</taxon>
        <taxon>Alphaproteobacteria</taxon>
        <taxon>Hyphomicrobiales</taxon>
        <taxon>Nitrobacteraceae</taxon>
        <taxon>Bradyrhizobium</taxon>
    </lineage>
</organism>
<keyword evidence="4" id="KW-1185">Reference proteome</keyword>
<sequence>MVSFTIISSAVVLVVQSGFYTCDPGEALMQHPRFAALWIALSTFILVDSTCCAAADAQGAGIWPTREWQMSTPEEQGMDSTALARLIEFGTSRSFDSLLIVRHGRIVLDAYYAPYSADMPHAINSVTKAVIGTLTAIAYKDGLLDSLDHRVMDFLGDRNLTSRNPLRRYVDPIRQNCRACTPPAERQFPGSAFPTTREWSGWPRSP</sequence>
<dbReference type="AlphaFoldDB" id="A0A0R3MCT8"/>
<dbReference type="Gene3D" id="3.40.710.10">
    <property type="entry name" value="DD-peptidase/beta-lactamase superfamily"/>
    <property type="match status" value="1"/>
</dbReference>
<name>A0A0R3MCT8_9BRAD</name>
<gene>
    <name evidence="3" type="ORF">CQ13_35950</name>
</gene>